<dbReference type="Proteomes" id="UP001597452">
    <property type="component" value="Unassembled WGS sequence"/>
</dbReference>
<name>A0ABW5QBU9_9BACI</name>
<organism evidence="2 3">
    <name type="scientific">Piscibacillus salipiscarius</name>
    <dbReference type="NCBI Taxonomy" id="299480"/>
    <lineage>
        <taxon>Bacteria</taxon>
        <taxon>Bacillati</taxon>
        <taxon>Bacillota</taxon>
        <taxon>Bacilli</taxon>
        <taxon>Bacillales</taxon>
        <taxon>Bacillaceae</taxon>
        <taxon>Piscibacillus</taxon>
    </lineage>
</organism>
<feature type="transmembrane region" description="Helical" evidence="1">
    <location>
        <begin position="38"/>
        <end position="57"/>
    </location>
</feature>
<proteinExistence type="predicted"/>
<gene>
    <name evidence="2" type="ORF">ACFSW4_11390</name>
</gene>
<keyword evidence="1" id="KW-1133">Transmembrane helix</keyword>
<dbReference type="RefSeq" id="WP_377329396.1">
    <property type="nucleotide sequence ID" value="NZ_JBHUMZ010000025.1"/>
</dbReference>
<dbReference type="EMBL" id="JBHUMZ010000025">
    <property type="protein sequence ID" value="MFD2639474.1"/>
    <property type="molecule type" value="Genomic_DNA"/>
</dbReference>
<keyword evidence="1" id="KW-0812">Transmembrane</keyword>
<reference evidence="3" key="1">
    <citation type="journal article" date="2019" name="Int. J. Syst. Evol. Microbiol.">
        <title>The Global Catalogue of Microorganisms (GCM) 10K type strain sequencing project: providing services to taxonomists for standard genome sequencing and annotation.</title>
        <authorList>
            <consortium name="The Broad Institute Genomics Platform"/>
            <consortium name="The Broad Institute Genome Sequencing Center for Infectious Disease"/>
            <person name="Wu L."/>
            <person name="Ma J."/>
        </authorList>
    </citation>
    <scope>NUCLEOTIDE SEQUENCE [LARGE SCALE GENOMIC DNA]</scope>
    <source>
        <strain evidence="3">TISTR 1571</strain>
    </source>
</reference>
<sequence>MTSIIFILLLLIIVTAVVSIVSKRSYSPNNFFARRHSALLYGYLGVLTTMSIIYFITLQSVEHVQGFEVSNEEELKNEFGVAYEKNQLNDEAIKVIDEWTFNTDLEELIVQDVFSAIKIVVKNSGQPGEIKVTQLMMNIDHPVVDQIPSAKVFFQEETGELIIEENSEYVTVRGAYKEFPMRQMEGTSIMGDDYNLDYDLYQQHIIVEVPKGVKAEVEY</sequence>
<keyword evidence="1" id="KW-0472">Membrane</keyword>
<comment type="caution">
    <text evidence="2">The sequence shown here is derived from an EMBL/GenBank/DDBJ whole genome shotgun (WGS) entry which is preliminary data.</text>
</comment>
<evidence type="ECO:0000313" key="3">
    <source>
        <dbReference type="Proteomes" id="UP001597452"/>
    </source>
</evidence>
<evidence type="ECO:0000313" key="2">
    <source>
        <dbReference type="EMBL" id="MFD2639474.1"/>
    </source>
</evidence>
<accession>A0ABW5QBU9</accession>
<keyword evidence="3" id="KW-1185">Reference proteome</keyword>
<protein>
    <submittedName>
        <fullName evidence="2">Uncharacterized protein</fullName>
    </submittedName>
</protein>
<evidence type="ECO:0000256" key="1">
    <source>
        <dbReference type="SAM" id="Phobius"/>
    </source>
</evidence>